<evidence type="ECO:0008006" key="2">
    <source>
        <dbReference type="Google" id="ProtNLM"/>
    </source>
</evidence>
<protein>
    <recommendedName>
        <fullName evidence="2">Terminase large subunit gp17-like C-terminal domain-containing protein</fullName>
    </recommendedName>
</protein>
<accession>X0UBM8</accession>
<dbReference type="Gene3D" id="3.30.420.240">
    <property type="match status" value="1"/>
</dbReference>
<dbReference type="AlphaFoldDB" id="X0UBM8"/>
<evidence type="ECO:0000313" key="1">
    <source>
        <dbReference type="EMBL" id="GAF85885.1"/>
    </source>
</evidence>
<name>X0UBM8_9ZZZZ</name>
<proteinExistence type="predicted"/>
<gene>
    <name evidence="1" type="ORF">S01H1_30492</name>
</gene>
<comment type="caution">
    <text evidence="1">The sequence shown here is derived from an EMBL/GenBank/DDBJ whole genome shotgun (WGS) entry which is preliminary data.</text>
</comment>
<dbReference type="EMBL" id="BARS01018768">
    <property type="protein sequence ID" value="GAF85885.1"/>
    <property type="molecule type" value="Genomic_DNA"/>
</dbReference>
<organism evidence="1">
    <name type="scientific">marine sediment metagenome</name>
    <dbReference type="NCBI Taxonomy" id="412755"/>
    <lineage>
        <taxon>unclassified sequences</taxon>
        <taxon>metagenomes</taxon>
        <taxon>ecological metagenomes</taxon>
    </lineage>
</organism>
<reference evidence="1" key="1">
    <citation type="journal article" date="2014" name="Front. Microbiol.">
        <title>High frequency of phylogenetically diverse reductive dehalogenase-homologous genes in deep subseafloor sedimentary metagenomes.</title>
        <authorList>
            <person name="Kawai M."/>
            <person name="Futagami T."/>
            <person name="Toyoda A."/>
            <person name="Takaki Y."/>
            <person name="Nishi S."/>
            <person name="Hori S."/>
            <person name="Arai W."/>
            <person name="Tsubouchi T."/>
            <person name="Morono Y."/>
            <person name="Uchiyama I."/>
            <person name="Ito T."/>
            <person name="Fujiyama A."/>
            <person name="Inagaki F."/>
            <person name="Takami H."/>
        </authorList>
    </citation>
    <scope>NUCLEOTIDE SEQUENCE</scope>
    <source>
        <strain evidence="1">Expedition CK06-06</strain>
    </source>
</reference>
<sequence length="156" mass="17687">MDADGGQWKPQEILNKVAALNDKWRPRTVAVETTGPGKFFFSMLQEWMKKELIYLPVHEVTHAGTVETKSDRIARLEPLYRAHAVFHVEHLKGSKLETELLRFMPGGATHDDYPDAMSMATEVVREGHLHRRTVNKKPTKLTYVGASGPRYPATGY</sequence>